<dbReference type="Pfam" id="PF20990">
    <property type="entry name" value="DUF2207_C"/>
    <property type="match status" value="1"/>
</dbReference>
<proteinExistence type="predicted"/>
<accession>A0ABT6FBX6</accession>
<organism evidence="6 7">
    <name type="scientific">Paludisphaera mucosa</name>
    <dbReference type="NCBI Taxonomy" id="3030827"/>
    <lineage>
        <taxon>Bacteria</taxon>
        <taxon>Pseudomonadati</taxon>
        <taxon>Planctomycetota</taxon>
        <taxon>Planctomycetia</taxon>
        <taxon>Isosphaerales</taxon>
        <taxon>Isosphaeraceae</taxon>
        <taxon>Paludisphaera</taxon>
    </lineage>
</organism>
<dbReference type="EMBL" id="JARRAG010000002">
    <property type="protein sequence ID" value="MDG3004954.1"/>
    <property type="molecule type" value="Genomic_DNA"/>
</dbReference>
<evidence type="ECO:0000256" key="2">
    <source>
        <dbReference type="SAM" id="Phobius"/>
    </source>
</evidence>
<evidence type="ECO:0000313" key="7">
    <source>
        <dbReference type="Proteomes" id="UP001216907"/>
    </source>
</evidence>
<keyword evidence="3" id="KW-0732">Signal</keyword>
<feature type="signal peptide" evidence="3">
    <location>
        <begin position="1"/>
        <end position="31"/>
    </location>
</feature>
<feature type="domain" description="DUF2207" evidence="4">
    <location>
        <begin position="38"/>
        <end position="233"/>
    </location>
</feature>
<protein>
    <submittedName>
        <fullName evidence="6">DUF2207 domain-containing protein</fullName>
    </submittedName>
</protein>
<comment type="caution">
    <text evidence="6">The sequence shown here is derived from an EMBL/GenBank/DDBJ whole genome shotgun (WGS) entry which is preliminary data.</text>
</comment>
<keyword evidence="2" id="KW-0472">Membrane</keyword>
<sequence length="603" mass="66795">MRAFMGRAARLLTAALALAGVAASAPAPARAQGDDGWSIAGFDVDVTIRPDAGLDVVETVDADFAFPKHGILREIPVRYAVGLHQYALRFRLLGVDDGAGRGYATSVSYESNLVRIRIGDPERVVQGRNRYRIHYHVQRAILWEGNQAWEDGGRAVLRWNATGTEWQVPMEHTRVTVHLPRDLNDSQLSYDAWMGRYGARGREFRKRRVDARTIEYETGRLAAREGITVEVVMPADAVAQPGLALRLRWWLVDNFPYAVFPITAALCFLAWFVRGRDQHGLGTIVVGYEPPDGLTPAEVGTLVDERVDLKDVSATIIDLAVRGYLRIEDVPRGGWFASGDDSRFVRLRGSDGLKPFEKRLYDQIFRGGEDSVLLSDLQEKFYPVLAKVKNELYSTLNKAGFFDGHPEVVRSGFLALGLIAVVAATGLAALLQLAILDRIFPLPVVVTVILSALTVVLTSRYMSRKTRKGRIAWERIAGLEEYIRRAEVDDLRDQERRGVFERLLPYAIIFGLSDRWGKAFADLYRQPPDWYRPANPDDFSTWVLVNDMDRSMWMMNRTFPTQPRSTGDGGSSGRGGGYSWSSGGFGGGGSSGGGFGGGGGSSW</sequence>
<evidence type="ECO:0000259" key="4">
    <source>
        <dbReference type="Pfam" id="PF09972"/>
    </source>
</evidence>
<keyword evidence="2" id="KW-0812">Transmembrane</keyword>
<feature type="chain" id="PRO_5045604517" evidence="3">
    <location>
        <begin position="32"/>
        <end position="603"/>
    </location>
</feature>
<feature type="compositionally biased region" description="Gly residues" evidence="1">
    <location>
        <begin position="567"/>
        <end position="583"/>
    </location>
</feature>
<evidence type="ECO:0000259" key="5">
    <source>
        <dbReference type="Pfam" id="PF20990"/>
    </source>
</evidence>
<feature type="transmembrane region" description="Helical" evidence="2">
    <location>
        <begin position="413"/>
        <end position="433"/>
    </location>
</feature>
<evidence type="ECO:0000256" key="3">
    <source>
        <dbReference type="SAM" id="SignalP"/>
    </source>
</evidence>
<dbReference type="InterPro" id="IPR018702">
    <property type="entry name" value="DUF2207"/>
</dbReference>
<keyword evidence="2" id="KW-1133">Transmembrane helix</keyword>
<keyword evidence="7" id="KW-1185">Reference proteome</keyword>
<feature type="domain" description="Predicted membrane protein YciQ-like C-terminal" evidence="5">
    <location>
        <begin position="288"/>
        <end position="520"/>
    </location>
</feature>
<dbReference type="InterPro" id="IPR048389">
    <property type="entry name" value="YciQ-like_C"/>
</dbReference>
<dbReference type="RefSeq" id="WP_277861305.1">
    <property type="nucleotide sequence ID" value="NZ_JARRAG010000002.1"/>
</dbReference>
<gene>
    <name evidence="6" type="ORF">PZE19_14295</name>
</gene>
<evidence type="ECO:0000256" key="1">
    <source>
        <dbReference type="SAM" id="MobiDB-lite"/>
    </source>
</evidence>
<dbReference type="Pfam" id="PF09972">
    <property type="entry name" value="DUF2207"/>
    <property type="match status" value="1"/>
</dbReference>
<reference evidence="6 7" key="1">
    <citation type="submission" date="2023-03" db="EMBL/GenBank/DDBJ databases">
        <title>Paludisphaera mucosa sp. nov. a novel planctomycete from northern fen.</title>
        <authorList>
            <person name="Ivanova A."/>
        </authorList>
    </citation>
    <scope>NUCLEOTIDE SEQUENCE [LARGE SCALE GENOMIC DNA]</scope>
    <source>
        <strain evidence="6 7">Pla2</strain>
    </source>
</reference>
<evidence type="ECO:0000313" key="6">
    <source>
        <dbReference type="EMBL" id="MDG3004954.1"/>
    </source>
</evidence>
<feature type="transmembrane region" description="Helical" evidence="2">
    <location>
        <begin position="255"/>
        <end position="273"/>
    </location>
</feature>
<dbReference type="Proteomes" id="UP001216907">
    <property type="component" value="Unassembled WGS sequence"/>
</dbReference>
<name>A0ABT6FBX6_9BACT</name>
<feature type="transmembrane region" description="Helical" evidence="2">
    <location>
        <begin position="439"/>
        <end position="458"/>
    </location>
</feature>
<feature type="region of interest" description="Disordered" evidence="1">
    <location>
        <begin position="558"/>
        <end position="583"/>
    </location>
</feature>